<dbReference type="PANTHER" id="PTHR30388:SF6">
    <property type="entry name" value="XANTHINE DEHYDROGENASE SUBUNIT A-RELATED"/>
    <property type="match status" value="1"/>
</dbReference>
<dbReference type="Pfam" id="PF13478">
    <property type="entry name" value="XdhC_C"/>
    <property type="match status" value="1"/>
</dbReference>
<evidence type="ECO:0000313" key="2">
    <source>
        <dbReference type="EMBL" id="WCT15035.1"/>
    </source>
</evidence>
<dbReference type="Gene3D" id="3.40.50.720">
    <property type="entry name" value="NAD(P)-binding Rossmann-like Domain"/>
    <property type="match status" value="1"/>
</dbReference>
<sequence length="302" mass="33239">MVILQQEPLLVTYDTMDDDDAKLGVGLGCNGIIHILIEPINDRQTNPITLLKAAIASNGYSILVTVFNIHDRKASQPGSCLCLVNGNSIHNGLDDLAYRTELLEDAINALNTQRSAITTYESFTAFVECVKPLISLVILGAGNDAIPLTRISAILGWNTTVIDGRPNYANSERFPSPNKPVVAKPEKILDNIKINKWTAFVLMTHNYNYEIAFLQEILPLHPSYIGVLGPKNKLERMLDELESNGTTITERNLHTIYGPVGLDIGSETSEEIALSIAAEIKAVFSERNGHFLKYKNNVIHSA</sequence>
<dbReference type="RefSeq" id="WP_273633527.1">
    <property type="nucleotide sequence ID" value="NZ_CP117167.1"/>
</dbReference>
<gene>
    <name evidence="2" type="ORF">PQO05_10245</name>
</gene>
<name>A0ABY7TES9_9SPHI</name>
<accession>A0ABY7TES9</accession>
<dbReference type="Proteomes" id="UP001216139">
    <property type="component" value="Chromosome"/>
</dbReference>
<reference evidence="2 3" key="1">
    <citation type="submission" date="2023-02" db="EMBL/GenBank/DDBJ databases">
        <title>Genome sequence of Mucilaginibacter jinjuensis strain KACC 16571.</title>
        <authorList>
            <person name="Kim S."/>
            <person name="Heo J."/>
            <person name="Kwon S.-W."/>
        </authorList>
    </citation>
    <scope>NUCLEOTIDE SEQUENCE [LARGE SCALE GENOMIC DNA]</scope>
    <source>
        <strain evidence="2 3">KACC 16571</strain>
    </source>
</reference>
<feature type="domain" description="XdhC Rossmann" evidence="1">
    <location>
        <begin position="136"/>
        <end position="280"/>
    </location>
</feature>
<dbReference type="PANTHER" id="PTHR30388">
    <property type="entry name" value="ALDEHYDE OXIDOREDUCTASE MOLYBDENUM COFACTOR ASSEMBLY PROTEIN"/>
    <property type="match status" value="1"/>
</dbReference>
<keyword evidence="3" id="KW-1185">Reference proteome</keyword>
<dbReference type="InterPro" id="IPR027051">
    <property type="entry name" value="XdhC_Rossmann_dom"/>
</dbReference>
<proteinExistence type="predicted"/>
<dbReference type="InterPro" id="IPR052698">
    <property type="entry name" value="MoCofactor_Util/Proc"/>
</dbReference>
<protein>
    <submittedName>
        <fullName evidence="2">XdhC family protein</fullName>
    </submittedName>
</protein>
<dbReference type="EMBL" id="CP117167">
    <property type="protein sequence ID" value="WCT15035.1"/>
    <property type="molecule type" value="Genomic_DNA"/>
</dbReference>
<evidence type="ECO:0000259" key="1">
    <source>
        <dbReference type="Pfam" id="PF13478"/>
    </source>
</evidence>
<organism evidence="2 3">
    <name type="scientific">Mucilaginibacter jinjuensis</name>
    <dbReference type="NCBI Taxonomy" id="1176721"/>
    <lineage>
        <taxon>Bacteria</taxon>
        <taxon>Pseudomonadati</taxon>
        <taxon>Bacteroidota</taxon>
        <taxon>Sphingobacteriia</taxon>
        <taxon>Sphingobacteriales</taxon>
        <taxon>Sphingobacteriaceae</taxon>
        <taxon>Mucilaginibacter</taxon>
    </lineage>
</organism>
<evidence type="ECO:0000313" key="3">
    <source>
        <dbReference type="Proteomes" id="UP001216139"/>
    </source>
</evidence>